<dbReference type="EMBL" id="JAUCMV010000001">
    <property type="protein sequence ID" value="KAK0422062.1"/>
    <property type="molecule type" value="Genomic_DNA"/>
</dbReference>
<name>A0AA39ICW4_9BILA</name>
<dbReference type="Proteomes" id="UP001175271">
    <property type="component" value="Unassembled WGS sequence"/>
</dbReference>
<feature type="compositionally biased region" description="Basic and acidic residues" evidence="1">
    <location>
        <begin position="65"/>
        <end position="87"/>
    </location>
</feature>
<feature type="compositionally biased region" description="Polar residues" evidence="1">
    <location>
        <begin position="301"/>
        <end position="312"/>
    </location>
</feature>
<feature type="compositionally biased region" description="Polar residues" evidence="1">
    <location>
        <begin position="255"/>
        <end position="271"/>
    </location>
</feature>
<feature type="region of interest" description="Disordered" evidence="1">
    <location>
        <begin position="255"/>
        <end position="332"/>
    </location>
</feature>
<evidence type="ECO:0000313" key="3">
    <source>
        <dbReference type="Proteomes" id="UP001175271"/>
    </source>
</evidence>
<organism evidence="2 3">
    <name type="scientific">Steinernema hermaphroditum</name>
    <dbReference type="NCBI Taxonomy" id="289476"/>
    <lineage>
        <taxon>Eukaryota</taxon>
        <taxon>Metazoa</taxon>
        <taxon>Ecdysozoa</taxon>
        <taxon>Nematoda</taxon>
        <taxon>Chromadorea</taxon>
        <taxon>Rhabditida</taxon>
        <taxon>Tylenchina</taxon>
        <taxon>Panagrolaimomorpha</taxon>
        <taxon>Strongyloidoidea</taxon>
        <taxon>Steinernematidae</taxon>
        <taxon>Steinernema</taxon>
    </lineage>
</organism>
<proteinExistence type="predicted"/>
<keyword evidence="3" id="KW-1185">Reference proteome</keyword>
<feature type="compositionally biased region" description="Basic residues" evidence="1">
    <location>
        <begin position="278"/>
        <end position="287"/>
    </location>
</feature>
<protein>
    <submittedName>
        <fullName evidence="2">Uncharacterized protein</fullName>
    </submittedName>
</protein>
<gene>
    <name evidence="2" type="ORF">QR680_007342</name>
</gene>
<sequence length="332" mass="35908">MLCNQDTMLLLTQGALMISTMFFVVSQCKVKKRPPAAVKGIAPSRSFPAPGASSTTPVGVAPRAAKSEAPVKTDKTQSSEVEVKTKPGKKLQEIIDGLPATTARNCGAPATVDRTVSKATSAPPTDLRSLSKTKECKDNKEAPRKSERKILQKKDEKDGSKPLEGDVDPLAEKMQDTQHTVAASPHNVEDKTQHTVTQSLKYNADQTQRTVASSLFNRSENTQCTVVASPDNRAEKTQYTLATSLANEADRTQAMEATSPNRTTEIVTQDEMSTKSMKSIKSKKSTRSTKSNASKNSTVKVLTQSEATTTQDESMKMESMMKAAPTQYDTAS</sequence>
<feature type="region of interest" description="Disordered" evidence="1">
    <location>
        <begin position="46"/>
        <end position="87"/>
    </location>
</feature>
<feature type="region of interest" description="Disordered" evidence="1">
    <location>
        <begin position="112"/>
        <end position="167"/>
    </location>
</feature>
<feature type="compositionally biased region" description="Basic and acidic residues" evidence="1">
    <location>
        <begin position="132"/>
        <end position="167"/>
    </location>
</feature>
<dbReference type="AlphaFoldDB" id="A0AA39ICW4"/>
<reference evidence="2" key="1">
    <citation type="submission" date="2023-06" db="EMBL/GenBank/DDBJ databases">
        <title>Genomic analysis of the entomopathogenic nematode Steinernema hermaphroditum.</title>
        <authorList>
            <person name="Schwarz E.M."/>
            <person name="Heppert J.K."/>
            <person name="Baniya A."/>
            <person name="Schwartz H.T."/>
            <person name="Tan C.-H."/>
            <person name="Antoshechkin I."/>
            <person name="Sternberg P.W."/>
            <person name="Goodrich-Blair H."/>
            <person name="Dillman A.R."/>
        </authorList>
    </citation>
    <scope>NUCLEOTIDE SEQUENCE</scope>
    <source>
        <strain evidence="2">PS9179</strain>
        <tissue evidence="2">Whole animal</tissue>
    </source>
</reference>
<comment type="caution">
    <text evidence="2">The sequence shown here is derived from an EMBL/GenBank/DDBJ whole genome shotgun (WGS) entry which is preliminary data.</text>
</comment>
<evidence type="ECO:0000313" key="2">
    <source>
        <dbReference type="EMBL" id="KAK0422062.1"/>
    </source>
</evidence>
<feature type="compositionally biased region" description="Low complexity" evidence="1">
    <location>
        <begin position="288"/>
        <end position="300"/>
    </location>
</feature>
<evidence type="ECO:0000256" key="1">
    <source>
        <dbReference type="SAM" id="MobiDB-lite"/>
    </source>
</evidence>
<accession>A0AA39ICW4</accession>